<accession>X0VKK2</accession>
<comment type="caution">
    <text evidence="1">The sequence shown here is derived from an EMBL/GenBank/DDBJ whole genome shotgun (WGS) entry which is preliminary data.</text>
</comment>
<proteinExistence type="predicted"/>
<dbReference type="EMBL" id="BARS01026248">
    <property type="protein sequence ID" value="GAG12993.1"/>
    <property type="molecule type" value="Genomic_DNA"/>
</dbReference>
<protein>
    <submittedName>
        <fullName evidence="1">Uncharacterized protein</fullName>
    </submittedName>
</protein>
<sequence length="121" mass="13883">MNELLDQIKKDFWKKYRYFLPLLLGVVLFTQVYSPDWSKYGYADKLYITKLLELESRRQMALSIPFLKKHGAGLEQKEEQTEGLFFSSENTTIPIALVQDMAEKCGATVTSIEPASLIKQG</sequence>
<organism evidence="1">
    <name type="scientific">marine sediment metagenome</name>
    <dbReference type="NCBI Taxonomy" id="412755"/>
    <lineage>
        <taxon>unclassified sequences</taxon>
        <taxon>metagenomes</taxon>
        <taxon>ecological metagenomes</taxon>
    </lineage>
</organism>
<gene>
    <name evidence="1" type="ORF">S01H1_41387</name>
</gene>
<reference evidence="1" key="1">
    <citation type="journal article" date="2014" name="Front. Microbiol.">
        <title>High frequency of phylogenetically diverse reductive dehalogenase-homologous genes in deep subseafloor sedimentary metagenomes.</title>
        <authorList>
            <person name="Kawai M."/>
            <person name="Futagami T."/>
            <person name="Toyoda A."/>
            <person name="Takaki Y."/>
            <person name="Nishi S."/>
            <person name="Hori S."/>
            <person name="Arai W."/>
            <person name="Tsubouchi T."/>
            <person name="Morono Y."/>
            <person name="Uchiyama I."/>
            <person name="Ito T."/>
            <person name="Fujiyama A."/>
            <person name="Inagaki F."/>
            <person name="Takami H."/>
        </authorList>
    </citation>
    <scope>NUCLEOTIDE SEQUENCE</scope>
    <source>
        <strain evidence="1">Expedition CK06-06</strain>
    </source>
</reference>
<evidence type="ECO:0000313" key="1">
    <source>
        <dbReference type="EMBL" id="GAG12993.1"/>
    </source>
</evidence>
<name>X0VKK2_9ZZZZ</name>
<dbReference type="AlphaFoldDB" id="X0VKK2"/>
<feature type="non-terminal residue" evidence="1">
    <location>
        <position position="121"/>
    </location>
</feature>